<dbReference type="RefSeq" id="WP_379790530.1">
    <property type="nucleotide sequence ID" value="NZ_JBHSQB010000004.1"/>
</dbReference>
<proteinExistence type="predicted"/>
<keyword evidence="2" id="KW-1185">Reference proteome</keyword>
<reference evidence="2" key="1">
    <citation type="journal article" date="2019" name="Int. J. Syst. Evol. Microbiol.">
        <title>The Global Catalogue of Microorganisms (GCM) 10K type strain sequencing project: providing services to taxonomists for standard genome sequencing and annotation.</title>
        <authorList>
            <consortium name="The Broad Institute Genomics Platform"/>
            <consortium name="The Broad Institute Genome Sequencing Center for Infectious Disease"/>
            <person name="Wu L."/>
            <person name="Ma J."/>
        </authorList>
    </citation>
    <scope>NUCLEOTIDE SEQUENCE [LARGE SCALE GENOMIC DNA]</scope>
    <source>
        <strain evidence="2">CCUG 49679</strain>
    </source>
</reference>
<dbReference type="InterPro" id="IPR024213">
    <property type="entry name" value="DUF3822"/>
</dbReference>
<protein>
    <submittedName>
        <fullName evidence="1">DUF3822 family protein</fullName>
    </submittedName>
</protein>
<organism evidence="1 2">
    <name type="scientific">Flavobacterium qiangtangense</name>
    <dbReference type="NCBI Taxonomy" id="1442595"/>
    <lineage>
        <taxon>Bacteria</taxon>
        <taxon>Pseudomonadati</taxon>
        <taxon>Bacteroidota</taxon>
        <taxon>Flavobacteriia</taxon>
        <taxon>Flavobacteriales</taxon>
        <taxon>Flavobacteriaceae</taxon>
        <taxon>Flavobacterium</taxon>
    </lineage>
</organism>
<accession>A0ABW1PL54</accession>
<name>A0ABW1PL54_9FLAO</name>
<evidence type="ECO:0000313" key="2">
    <source>
        <dbReference type="Proteomes" id="UP001596287"/>
    </source>
</evidence>
<dbReference type="Proteomes" id="UP001596287">
    <property type="component" value="Unassembled WGS sequence"/>
</dbReference>
<dbReference type="EMBL" id="JBHSQB010000004">
    <property type="protein sequence ID" value="MFC6095851.1"/>
    <property type="molecule type" value="Genomic_DNA"/>
</dbReference>
<sequence length="272" mass="31957">MSVNQNITEKTYRKLAIQVSLSGFKFCAFDTLNNVVLFVKTVDFNDFPKSNKVEDHFWKAFVEDRDLTKSYDEVVVIHENNLSSFVPSALFDENYLGSYLQYNTKVFETDFFAFDELSTFEMANVYIPYVNVNNYLLDQFESFDYKHVNSILVSKLLEASKNVEEKQVFVHLGNGHFEIVIVENQKLLLFNSFDFATKEDFIYYILFTAEQLKLNPETFKLQLLGDIYGESDFFKIAYKYIRNVSLMGVYQTQKHNDFSTEENLKHFILFNS</sequence>
<dbReference type="Gene3D" id="3.30.420.260">
    <property type="match status" value="1"/>
</dbReference>
<evidence type="ECO:0000313" key="1">
    <source>
        <dbReference type="EMBL" id="MFC6095851.1"/>
    </source>
</evidence>
<gene>
    <name evidence="1" type="ORF">ACFPVY_04265</name>
</gene>
<dbReference type="Gene3D" id="3.30.420.250">
    <property type="match status" value="1"/>
</dbReference>
<dbReference type="Pfam" id="PF12864">
    <property type="entry name" value="DUF3822"/>
    <property type="match status" value="1"/>
</dbReference>
<comment type="caution">
    <text evidence="1">The sequence shown here is derived from an EMBL/GenBank/DDBJ whole genome shotgun (WGS) entry which is preliminary data.</text>
</comment>
<dbReference type="CDD" id="cd24013">
    <property type="entry name" value="ASKHA_ATPase_BT3980-like"/>
    <property type="match status" value="1"/>
</dbReference>